<evidence type="ECO:0000313" key="4">
    <source>
        <dbReference type="Proteomes" id="UP000291380"/>
    </source>
</evidence>
<dbReference type="InterPro" id="IPR025161">
    <property type="entry name" value="IS402-like_dom"/>
</dbReference>
<gene>
    <name evidence="3" type="ORF">E0H85_16515</name>
</gene>
<dbReference type="GO" id="GO:0004803">
    <property type="term" value="F:transposase activity"/>
    <property type="evidence" value="ECO:0007669"/>
    <property type="project" value="InterPro"/>
</dbReference>
<dbReference type="Pfam" id="PF13340">
    <property type="entry name" value="DUF4096"/>
    <property type="match status" value="1"/>
</dbReference>
<evidence type="ECO:0000259" key="2">
    <source>
        <dbReference type="Pfam" id="PF13340"/>
    </source>
</evidence>
<dbReference type="Proteomes" id="UP000291380">
    <property type="component" value="Unassembled WGS sequence"/>
</dbReference>
<name>A0A4R0EDK8_9GAMM</name>
<dbReference type="PANTHER" id="PTHR30007:SF1">
    <property type="entry name" value="BLR1914 PROTEIN"/>
    <property type="match status" value="1"/>
</dbReference>
<dbReference type="GO" id="GO:0006313">
    <property type="term" value="P:DNA transposition"/>
    <property type="evidence" value="ECO:0007669"/>
    <property type="project" value="InterPro"/>
</dbReference>
<feature type="domain" description="Transposase IS4-like" evidence="1">
    <location>
        <begin position="88"/>
        <end position="243"/>
    </location>
</feature>
<dbReference type="PANTHER" id="PTHR30007">
    <property type="entry name" value="PHP DOMAIN PROTEIN"/>
    <property type="match status" value="1"/>
</dbReference>
<dbReference type="NCBIfam" id="NF033580">
    <property type="entry name" value="transpos_IS5_3"/>
    <property type="match status" value="1"/>
</dbReference>
<accession>A0A4R0EDK8</accession>
<dbReference type="Pfam" id="PF01609">
    <property type="entry name" value="DDE_Tnp_1"/>
    <property type="match status" value="1"/>
</dbReference>
<dbReference type="GO" id="GO:0003677">
    <property type="term" value="F:DNA binding"/>
    <property type="evidence" value="ECO:0007669"/>
    <property type="project" value="InterPro"/>
</dbReference>
<comment type="caution">
    <text evidence="3">The sequence shown here is derived from an EMBL/GenBank/DDBJ whole genome shotgun (WGS) entry which is preliminary data.</text>
</comment>
<feature type="domain" description="Insertion element IS402-like" evidence="2">
    <location>
        <begin position="6"/>
        <end position="76"/>
    </location>
</feature>
<organism evidence="3 4">
    <name type="scientific">Acinetobacter terrae</name>
    <dbReference type="NCBI Taxonomy" id="2731247"/>
    <lineage>
        <taxon>Bacteria</taxon>
        <taxon>Pseudomonadati</taxon>
        <taxon>Pseudomonadota</taxon>
        <taxon>Gammaproteobacteria</taxon>
        <taxon>Moraxellales</taxon>
        <taxon>Moraxellaceae</taxon>
        <taxon>Acinetobacter</taxon>
        <taxon>Acinetobacter Taxon 24</taxon>
    </lineage>
</organism>
<evidence type="ECO:0000259" key="1">
    <source>
        <dbReference type="Pfam" id="PF01609"/>
    </source>
</evidence>
<sequence length="250" mass="29276">MSRRVITDEIWVQIQNTMQFYGCYRSRNSKNIMEAILWKLRTGAPWRDIPEDLCPWQTTYNRFNHWASKGLWERIFFKLRGILDKEWVFIDGSYIRAHQHASGARRGEDRAIGRSRGGATTKIHLAVDAHGHPIDFEITGSEVHDSQIASDLIDLVGEADYLIADIGYDSEHIREVARNHRMTPIIPRKSNSRKPNVDFDDYLYRLRHLVENALARLKHFRGIATRFEKLARNYKSMLFLACLFIWCKAK</sequence>
<proteinExistence type="predicted"/>
<dbReference type="InterPro" id="IPR002559">
    <property type="entry name" value="Transposase_11"/>
</dbReference>
<reference evidence="3 4" key="1">
    <citation type="submission" date="2019-02" db="EMBL/GenBank/DDBJ databases">
        <title>High diversity of culturable Acinetobacter species in natural soil and water ecosystems.</title>
        <authorList>
            <person name="Radolfova-Krizova L."/>
            <person name="Nemec A."/>
        </authorList>
    </citation>
    <scope>NUCLEOTIDE SEQUENCE [LARGE SCALE GENOMIC DNA]</scope>
    <source>
        <strain evidence="3 4">ANC 4281</strain>
    </source>
</reference>
<dbReference type="AlphaFoldDB" id="A0A4R0EDK8"/>
<protein>
    <submittedName>
        <fullName evidence="3">IS5 family transposase</fullName>
    </submittedName>
</protein>
<dbReference type="EMBL" id="SJOA01000039">
    <property type="protein sequence ID" value="TCB53871.1"/>
    <property type="molecule type" value="Genomic_DNA"/>
</dbReference>
<evidence type="ECO:0000313" key="3">
    <source>
        <dbReference type="EMBL" id="TCB53871.1"/>
    </source>
</evidence>
<dbReference type="OrthoDB" id="1551210at2"/>